<dbReference type="Proteomes" id="UP000521227">
    <property type="component" value="Unassembled WGS sequence"/>
</dbReference>
<sequence>MKTPLVVVSATLTLAIVLVAGFLIATQALGQSPAEPPGCAATQLTTICGK</sequence>
<dbReference type="EMBL" id="JACHIJ010000007">
    <property type="protein sequence ID" value="MBB5054528.1"/>
    <property type="molecule type" value="Genomic_DNA"/>
</dbReference>
<reference evidence="1 2" key="1">
    <citation type="submission" date="2020-08" db="EMBL/GenBank/DDBJ databases">
        <title>Genomic Encyclopedia of Type Strains, Phase IV (KMG-IV): sequencing the most valuable type-strain genomes for metagenomic binning, comparative biology and taxonomic classification.</title>
        <authorList>
            <person name="Goeker M."/>
        </authorList>
    </citation>
    <scope>NUCLEOTIDE SEQUENCE [LARGE SCALE GENOMIC DNA]</scope>
    <source>
        <strain evidence="1 2">DSM 17498</strain>
    </source>
</reference>
<dbReference type="RefSeq" id="WP_184088892.1">
    <property type="nucleotide sequence ID" value="NZ_JACHIJ010000007.1"/>
</dbReference>
<dbReference type="AlphaFoldDB" id="A0A840N9N0"/>
<protein>
    <submittedName>
        <fullName evidence="1">Uncharacterized protein</fullName>
    </submittedName>
</protein>
<gene>
    <name evidence="1" type="ORF">HNQ36_004530</name>
</gene>
<name>A0A840N9N0_9BRAD</name>
<comment type="caution">
    <text evidence="1">The sequence shown here is derived from an EMBL/GenBank/DDBJ whole genome shotgun (WGS) entry which is preliminary data.</text>
</comment>
<evidence type="ECO:0000313" key="1">
    <source>
        <dbReference type="EMBL" id="MBB5054528.1"/>
    </source>
</evidence>
<evidence type="ECO:0000313" key="2">
    <source>
        <dbReference type="Proteomes" id="UP000521227"/>
    </source>
</evidence>
<accession>A0A840N9N0</accession>
<proteinExistence type="predicted"/>
<organism evidence="1 2">
    <name type="scientific">Afipia massiliensis</name>
    <dbReference type="NCBI Taxonomy" id="211460"/>
    <lineage>
        <taxon>Bacteria</taxon>
        <taxon>Pseudomonadati</taxon>
        <taxon>Pseudomonadota</taxon>
        <taxon>Alphaproteobacteria</taxon>
        <taxon>Hyphomicrobiales</taxon>
        <taxon>Nitrobacteraceae</taxon>
        <taxon>Afipia</taxon>
    </lineage>
</organism>